<dbReference type="CDD" id="cd18809">
    <property type="entry name" value="SF1_C_RecD"/>
    <property type="match status" value="1"/>
</dbReference>
<keyword evidence="1" id="KW-0547">Nucleotide-binding</keyword>
<dbReference type="CDD" id="cd17933">
    <property type="entry name" value="DEXSc_RecD-like"/>
    <property type="match status" value="1"/>
</dbReference>
<dbReference type="EMBL" id="CP132191">
    <property type="protein sequence ID" value="WLP85550.1"/>
    <property type="molecule type" value="Genomic_DNA"/>
</dbReference>
<evidence type="ECO:0000313" key="5">
    <source>
        <dbReference type="EMBL" id="WLP85550.1"/>
    </source>
</evidence>
<gene>
    <name evidence="5" type="ORF">Q8852_04510</name>
</gene>
<evidence type="ECO:0000313" key="6">
    <source>
        <dbReference type="Proteomes" id="UP001237011"/>
    </source>
</evidence>
<keyword evidence="6" id="KW-1185">Reference proteome</keyword>
<evidence type="ECO:0000259" key="4">
    <source>
        <dbReference type="Pfam" id="PF18335"/>
    </source>
</evidence>
<organism evidence="5 6">
    <name type="scientific">Mycoplasma seminis</name>
    <dbReference type="NCBI Taxonomy" id="512749"/>
    <lineage>
        <taxon>Bacteria</taxon>
        <taxon>Bacillati</taxon>
        <taxon>Mycoplasmatota</taxon>
        <taxon>Mollicutes</taxon>
        <taxon>Mycoplasmataceae</taxon>
        <taxon>Mycoplasma</taxon>
    </lineage>
</organism>
<dbReference type="Pfam" id="PF18335">
    <property type="entry name" value="SH3_13"/>
    <property type="match status" value="1"/>
</dbReference>
<accession>A0ABY9HAC7</accession>
<dbReference type="InterPro" id="IPR041451">
    <property type="entry name" value="RecD2_SH13"/>
</dbReference>
<proteinExistence type="predicted"/>
<evidence type="ECO:0000259" key="3">
    <source>
        <dbReference type="Pfam" id="PF13538"/>
    </source>
</evidence>
<evidence type="ECO:0000256" key="1">
    <source>
        <dbReference type="ARBA" id="ARBA00022741"/>
    </source>
</evidence>
<dbReference type="InterPro" id="IPR027785">
    <property type="entry name" value="UvrD-like_helicase_C"/>
</dbReference>
<dbReference type="SUPFAM" id="SSF52540">
    <property type="entry name" value="P-loop containing nucleoside triphosphate hydrolases"/>
    <property type="match status" value="1"/>
</dbReference>
<dbReference type="Pfam" id="PF13245">
    <property type="entry name" value="AAA_19"/>
    <property type="match status" value="1"/>
</dbReference>
<dbReference type="Pfam" id="PF13538">
    <property type="entry name" value="UvrD_C_2"/>
    <property type="match status" value="1"/>
</dbReference>
<dbReference type="Gene3D" id="2.30.30.940">
    <property type="match status" value="1"/>
</dbReference>
<protein>
    <submittedName>
        <fullName evidence="5">AAA family ATPase</fullName>
    </submittedName>
</protein>
<dbReference type="InterPro" id="IPR050534">
    <property type="entry name" value="Coronavir_polyprotein_1ab"/>
</dbReference>
<dbReference type="RefSeq" id="WP_305937982.1">
    <property type="nucleotide sequence ID" value="NZ_CP132191.1"/>
</dbReference>
<sequence length="740" mass="85567">MAQTVFKGKFVKILSGSKDQNWAFLLFRSNSSNMNYPVYSRGNVPDLFTEYEITVSESPKNKNSFILNSYVPIIEKREIDWEEFISKNVPNIGKMSAKRIIDAFGGDLFKYVADLENYEAKLLSVITSKQLNSLVKYYVENEIRIKALMGISDEAHNNIQFFYTRNMSDLLEKLQKYHNTQDMDFVEFYKNKNPYELYLNKIYPSLPVIDEFAIEIGWDLASINRFEAYLDDIMEMIENDNSTLISYETIVEQLTLVFDYSINIIYEYLEYLVGQNKLIKKFDTNHNVYLSRKKTVDKEKFIANKLKFLHKNKSSLNLNSESDYELTQLSQEQKQGYFNFINSNVSIISGGPGTGKTFVIKHIYDTLVKNELQGDVEFAILAPTGRAATNITSKIKSRVRTIHSFLQIANTNEQVADDHLETLKEMKIIVIDEFSMVDINLFEKLLTSCPRLEKIVLIGDVDQLPPIGPGDLLREIIKSNKFNVVFLNEFYRSDSLSIWRHFNEIKNNGIPDFKKGEVDLYQASDFEINQKVVDVYKKAVEKNGIENVILLCPTYKGDNGLYEINRQIQEELNPDNETFLSYKRGGRVVNFKVGDKVIQLENRLNEDICNGDIGYIKHVEFTTNKSKKDISYVLVTFKRANDWVTTIKYSKSEFVEQISLAYGTTIHKFQGSELDIIIFLVHPSHKRMLSKKLLYTATSRAMKNLSIVTTNDTNYAEVITKSNIYERPILTHFAYFVKGD</sequence>
<dbReference type="PANTHER" id="PTHR43788:SF6">
    <property type="entry name" value="DNA HELICASE B"/>
    <property type="match status" value="1"/>
</dbReference>
<feature type="domain" description="ATP-dependent RecD2 DNA helicase SH3" evidence="4">
    <location>
        <begin position="564"/>
        <end position="624"/>
    </location>
</feature>
<dbReference type="Gene3D" id="3.40.50.300">
    <property type="entry name" value="P-loop containing nucleotide triphosphate hydrolases"/>
    <property type="match status" value="2"/>
</dbReference>
<feature type="domain" description="UvrD-like helicase C-terminal" evidence="3">
    <location>
        <begin position="661"/>
        <end position="708"/>
    </location>
</feature>
<dbReference type="PANTHER" id="PTHR43788">
    <property type="entry name" value="DNA2/NAM7 HELICASE FAMILY MEMBER"/>
    <property type="match status" value="1"/>
</dbReference>
<dbReference type="InterPro" id="IPR027417">
    <property type="entry name" value="P-loop_NTPase"/>
</dbReference>
<name>A0ABY9HAC7_9MOLU</name>
<evidence type="ECO:0000256" key="2">
    <source>
        <dbReference type="ARBA" id="ARBA00022840"/>
    </source>
</evidence>
<reference evidence="5" key="1">
    <citation type="submission" date="2023-08" db="EMBL/GenBank/DDBJ databases">
        <title>Complete genome sequence of Mycoplasma seminis 2200.</title>
        <authorList>
            <person name="Spergser J."/>
        </authorList>
    </citation>
    <scope>NUCLEOTIDE SEQUENCE [LARGE SCALE GENOMIC DNA]</scope>
    <source>
        <strain evidence="5">2200</strain>
    </source>
</reference>
<keyword evidence="2" id="KW-0067">ATP-binding</keyword>
<dbReference type="Proteomes" id="UP001237011">
    <property type="component" value="Chromosome"/>
</dbReference>